<name>A0A8S2FQJ5_9BILA</name>
<dbReference type="Proteomes" id="UP000677228">
    <property type="component" value="Unassembled WGS sequence"/>
</dbReference>
<sequence length="133" mass="14316">LSSALIGEGSLLQFVDELFLSPGGGAEENLKIKDNLPQAGLSLINLVNFMNSSEGKDKMTVISIKNFQLCLGSILADVQSINQNYDGIAATFTQFDKDQSYIKLLDKARGCTAKCPCCLRACDADHSLVKLSP</sequence>
<dbReference type="EMBL" id="CAJNOK010038314">
    <property type="protein sequence ID" value="CAF1537340.1"/>
    <property type="molecule type" value="Genomic_DNA"/>
</dbReference>
<evidence type="ECO:0000313" key="1">
    <source>
        <dbReference type="EMBL" id="CAF1537340.1"/>
    </source>
</evidence>
<gene>
    <name evidence="1" type="ORF">OVA965_LOCUS38582</name>
    <name evidence="2" type="ORF">TMI583_LOCUS39779</name>
</gene>
<dbReference type="EMBL" id="CAJOBA010060611">
    <property type="protein sequence ID" value="CAF4325125.1"/>
    <property type="molecule type" value="Genomic_DNA"/>
</dbReference>
<organism evidence="1 3">
    <name type="scientific">Didymodactylos carnosus</name>
    <dbReference type="NCBI Taxonomy" id="1234261"/>
    <lineage>
        <taxon>Eukaryota</taxon>
        <taxon>Metazoa</taxon>
        <taxon>Spiralia</taxon>
        <taxon>Gnathifera</taxon>
        <taxon>Rotifera</taxon>
        <taxon>Eurotatoria</taxon>
        <taxon>Bdelloidea</taxon>
        <taxon>Philodinida</taxon>
        <taxon>Philodinidae</taxon>
        <taxon>Didymodactylos</taxon>
    </lineage>
</organism>
<comment type="caution">
    <text evidence="1">The sequence shown here is derived from an EMBL/GenBank/DDBJ whole genome shotgun (WGS) entry which is preliminary data.</text>
</comment>
<protein>
    <submittedName>
        <fullName evidence="1">Uncharacterized protein</fullName>
    </submittedName>
</protein>
<accession>A0A8S2FQJ5</accession>
<dbReference type="Proteomes" id="UP000682733">
    <property type="component" value="Unassembled WGS sequence"/>
</dbReference>
<evidence type="ECO:0000313" key="2">
    <source>
        <dbReference type="EMBL" id="CAF4325125.1"/>
    </source>
</evidence>
<reference evidence="1" key="1">
    <citation type="submission" date="2021-02" db="EMBL/GenBank/DDBJ databases">
        <authorList>
            <person name="Nowell W R."/>
        </authorList>
    </citation>
    <scope>NUCLEOTIDE SEQUENCE</scope>
</reference>
<feature type="non-terminal residue" evidence="1">
    <location>
        <position position="1"/>
    </location>
</feature>
<proteinExistence type="predicted"/>
<evidence type="ECO:0000313" key="3">
    <source>
        <dbReference type="Proteomes" id="UP000677228"/>
    </source>
</evidence>
<dbReference type="AlphaFoldDB" id="A0A8S2FQJ5"/>
<feature type="non-terminal residue" evidence="1">
    <location>
        <position position="133"/>
    </location>
</feature>